<dbReference type="Pfam" id="PF08883">
    <property type="entry name" value="DOPA_dioxygen"/>
    <property type="match status" value="1"/>
</dbReference>
<dbReference type="RefSeq" id="WP_341628000.1">
    <property type="nucleotide sequence ID" value="NZ_JBAKBA010000020.1"/>
</dbReference>
<organism evidence="1 2">
    <name type="scientific">Psychromonas arctica</name>
    <dbReference type="NCBI Taxonomy" id="168275"/>
    <lineage>
        <taxon>Bacteria</taxon>
        <taxon>Pseudomonadati</taxon>
        <taxon>Pseudomonadota</taxon>
        <taxon>Gammaproteobacteria</taxon>
        <taxon>Alteromonadales</taxon>
        <taxon>Psychromonadaceae</taxon>
        <taxon>Psychromonas</taxon>
    </lineage>
</organism>
<dbReference type="PANTHER" id="PTHR36423:SF2">
    <property type="entry name" value="AFR070WP"/>
    <property type="match status" value="1"/>
</dbReference>
<dbReference type="Proteomes" id="UP001366060">
    <property type="component" value="Unassembled WGS sequence"/>
</dbReference>
<dbReference type="EMBL" id="JBAKBA010000020">
    <property type="protein sequence ID" value="MEL0659447.1"/>
    <property type="molecule type" value="Genomic_DNA"/>
</dbReference>
<evidence type="ECO:0000313" key="2">
    <source>
        <dbReference type="Proteomes" id="UP001366060"/>
    </source>
</evidence>
<comment type="caution">
    <text evidence="1">The sequence shown here is derived from an EMBL/GenBank/DDBJ whole genome shotgun (WGS) entry which is preliminary data.</text>
</comment>
<protein>
    <submittedName>
        <fullName evidence="1">DOPA 4,5-dioxygenase family protein</fullName>
    </submittedName>
</protein>
<keyword evidence="2" id="KW-1185">Reference proteome</keyword>
<dbReference type="Gene3D" id="3.30.70.1240">
    <property type="entry name" value="DOPA-like domains"/>
    <property type="match status" value="1"/>
</dbReference>
<dbReference type="InterPro" id="IPR014980">
    <property type="entry name" value="DOPA_dioxygen"/>
</dbReference>
<reference evidence="1 2" key="1">
    <citation type="submission" date="2024-02" db="EMBL/GenBank/DDBJ databases">
        <title>Bacteria isolated from the canopy kelp, Nereocystis luetkeana.</title>
        <authorList>
            <person name="Pfister C.A."/>
            <person name="Younker I.T."/>
            <person name="Light S.H."/>
        </authorList>
    </citation>
    <scope>NUCLEOTIDE SEQUENCE [LARGE SCALE GENOMIC DNA]</scope>
    <source>
        <strain evidence="1 2">TI.2.07</strain>
    </source>
</reference>
<dbReference type="SUPFAM" id="SSF143410">
    <property type="entry name" value="DOPA-like"/>
    <property type="match status" value="1"/>
</dbReference>
<dbReference type="PANTHER" id="PTHR36423">
    <property type="entry name" value="AFR070WP"/>
    <property type="match status" value="1"/>
</dbReference>
<gene>
    <name evidence="1" type="ORF">V6255_09890</name>
</gene>
<dbReference type="PIRSF" id="PIRSF028139">
    <property type="entry name" value="DOPA-diox_rel_Mll2280"/>
    <property type="match status" value="1"/>
</dbReference>
<accession>A0ABU9HC34</accession>
<name>A0ABU9HC34_9GAMM</name>
<dbReference type="InterPro" id="IPR023389">
    <property type="entry name" value="DOPA-like_sf"/>
</dbReference>
<evidence type="ECO:0000313" key="1">
    <source>
        <dbReference type="EMBL" id="MEL0659447.1"/>
    </source>
</evidence>
<proteinExistence type="predicted"/>
<sequence length="119" mass="13847">MNVDKFPVNDHDKYHAHVYFEQETVTFATMLCEKAAHLFGLSMGRVHRRKIGPHPKWSCQIIFTSNDFNMLIPWLENERNGLTVFVHAVTGNNLKDHTDMAYWLGKPQDLNLSIFKNDT</sequence>